<dbReference type="NCBIfam" id="TIGR00112">
    <property type="entry name" value="proC"/>
    <property type="match status" value="1"/>
</dbReference>
<comment type="subcellular location">
    <subcellularLocation>
        <location evidence="1">Cytoplasm</location>
    </subcellularLocation>
</comment>
<evidence type="ECO:0000313" key="11">
    <source>
        <dbReference type="EMBL" id="VAX20870.1"/>
    </source>
</evidence>
<dbReference type="EMBL" id="UOGE01000062">
    <property type="protein sequence ID" value="VAX20870.1"/>
    <property type="molecule type" value="Genomic_DNA"/>
</dbReference>
<evidence type="ECO:0000256" key="8">
    <source>
        <dbReference type="ARBA" id="ARBA00029440"/>
    </source>
</evidence>
<dbReference type="FunFam" id="3.40.50.720:FF:000190">
    <property type="entry name" value="Pyrroline-5-carboxylate reductase"/>
    <property type="match status" value="1"/>
</dbReference>
<comment type="similarity">
    <text evidence="2">Belongs to the pyrroline-5-carboxylate reductase family.</text>
</comment>
<dbReference type="SUPFAM" id="SSF48179">
    <property type="entry name" value="6-phosphogluconate dehydrogenase C-terminal domain-like"/>
    <property type="match status" value="1"/>
</dbReference>
<dbReference type="Pfam" id="PF14748">
    <property type="entry name" value="P5CR_dimer"/>
    <property type="match status" value="1"/>
</dbReference>
<dbReference type="EC" id="1.5.1.2" evidence="11"/>
<keyword evidence="3" id="KW-0963">Cytoplasm</keyword>
<keyword evidence="6" id="KW-0521">NADP</keyword>
<reference evidence="11" key="1">
    <citation type="submission" date="2018-06" db="EMBL/GenBank/DDBJ databases">
        <authorList>
            <person name="Zhirakovskaya E."/>
        </authorList>
    </citation>
    <scope>NUCLEOTIDE SEQUENCE</scope>
</reference>
<dbReference type="InterPro" id="IPR000304">
    <property type="entry name" value="Pyrroline-COOH_reductase"/>
</dbReference>
<proteinExistence type="inferred from homology"/>
<evidence type="ECO:0000256" key="2">
    <source>
        <dbReference type="ARBA" id="ARBA00005525"/>
    </source>
</evidence>
<evidence type="ECO:0000256" key="1">
    <source>
        <dbReference type="ARBA" id="ARBA00004496"/>
    </source>
</evidence>
<keyword evidence="5" id="KW-0641">Proline biosynthesis</keyword>
<evidence type="ECO:0000256" key="4">
    <source>
        <dbReference type="ARBA" id="ARBA00022605"/>
    </source>
</evidence>
<dbReference type="InterPro" id="IPR029036">
    <property type="entry name" value="P5CR_dimer"/>
</dbReference>
<sequence>MIGDRKIAFIGAGFMGKALIRGLVQSETVAPGAITAADSEEKALKEIGDELKIKTTSSNCDAAANADIVVMCVKPQVMENVMAGINQSLGGKTLVLSIAAGVTLSSLASWTPDGAKIVRAMPNLGAAVGASATALCAKETTGDNAMEMARELFNAVGKTVVVSEDMMDAVTGLSGSGPGFVFLFLEAMIDAGVRCGLPREAASTLATQTLYGSALLASVSGEHPAMLKNRVTSPGGTTIAGLSILENSMFRGSVINAIKEAAKRSKEMGDD</sequence>
<dbReference type="SUPFAM" id="SSF51735">
    <property type="entry name" value="NAD(P)-binding Rossmann-fold domains"/>
    <property type="match status" value="1"/>
</dbReference>
<accession>A0A3B1CDX8</accession>
<evidence type="ECO:0000259" key="9">
    <source>
        <dbReference type="Pfam" id="PF03807"/>
    </source>
</evidence>
<dbReference type="Gene3D" id="1.10.3730.10">
    <property type="entry name" value="ProC C-terminal domain-like"/>
    <property type="match status" value="1"/>
</dbReference>
<keyword evidence="4" id="KW-0028">Amino-acid biosynthesis</keyword>
<name>A0A3B1CDX8_9ZZZZ</name>
<organism evidence="11">
    <name type="scientific">hydrothermal vent metagenome</name>
    <dbReference type="NCBI Taxonomy" id="652676"/>
    <lineage>
        <taxon>unclassified sequences</taxon>
        <taxon>metagenomes</taxon>
        <taxon>ecological metagenomes</taxon>
    </lineage>
</organism>
<dbReference type="PANTHER" id="PTHR11645:SF0">
    <property type="entry name" value="PYRROLINE-5-CARBOXYLATE REDUCTASE 3"/>
    <property type="match status" value="1"/>
</dbReference>
<dbReference type="GO" id="GO:0004735">
    <property type="term" value="F:pyrroline-5-carboxylate reductase activity"/>
    <property type="evidence" value="ECO:0007669"/>
    <property type="project" value="UniProtKB-EC"/>
</dbReference>
<gene>
    <name evidence="11" type="ORF">MNBD_NITROSPINAE02-1457</name>
</gene>
<evidence type="ECO:0000256" key="7">
    <source>
        <dbReference type="ARBA" id="ARBA00023002"/>
    </source>
</evidence>
<dbReference type="InterPro" id="IPR008927">
    <property type="entry name" value="6-PGluconate_DH-like_C_sf"/>
</dbReference>
<dbReference type="PROSITE" id="PS00521">
    <property type="entry name" value="P5CR"/>
    <property type="match status" value="1"/>
</dbReference>
<dbReference type="GO" id="GO:0055129">
    <property type="term" value="P:L-proline biosynthetic process"/>
    <property type="evidence" value="ECO:0007669"/>
    <property type="project" value="TreeGrafter"/>
</dbReference>
<dbReference type="PIRSF" id="PIRSF000193">
    <property type="entry name" value="Pyrrol-5-carb_rd"/>
    <property type="match status" value="1"/>
</dbReference>
<evidence type="ECO:0000256" key="5">
    <source>
        <dbReference type="ARBA" id="ARBA00022650"/>
    </source>
</evidence>
<evidence type="ECO:0000259" key="10">
    <source>
        <dbReference type="Pfam" id="PF14748"/>
    </source>
</evidence>
<feature type="domain" description="Pyrroline-5-carboxylate reductase dimerisation" evidence="10">
    <location>
        <begin position="164"/>
        <end position="268"/>
    </location>
</feature>
<dbReference type="Gene3D" id="3.40.50.720">
    <property type="entry name" value="NAD(P)-binding Rossmann-like Domain"/>
    <property type="match status" value="1"/>
</dbReference>
<evidence type="ECO:0000256" key="3">
    <source>
        <dbReference type="ARBA" id="ARBA00022490"/>
    </source>
</evidence>
<dbReference type="PANTHER" id="PTHR11645">
    <property type="entry name" value="PYRROLINE-5-CARBOXYLATE REDUCTASE"/>
    <property type="match status" value="1"/>
</dbReference>
<protein>
    <submittedName>
        <fullName evidence="11">Pyrroline-5-carboxylate reductase</fullName>
        <ecNumber evidence="11">1.5.1.2</ecNumber>
    </submittedName>
</protein>
<dbReference type="InterPro" id="IPR053790">
    <property type="entry name" value="P5CR-like_CS"/>
</dbReference>
<dbReference type="AlphaFoldDB" id="A0A3B1CDX8"/>
<dbReference type="Pfam" id="PF03807">
    <property type="entry name" value="F420_oxidored"/>
    <property type="match status" value="1"/>
</dbReference>
<comment type="pathway">
    <text evidence="8">Amino-acid biosynthesis.</text>
</comment>
<dbReference type="FunFam" id="1.10.3730.10:FF:000001">
    <property type="entry name" value="Pyrroline-5-carboxylate reductase"/>
    <property type="match status" value="1"/>
</dbReference>
<dbReference type="InterPro" id="IPR028939">
    <property type="entry name" value="P5C_Rdtase_cat_N"/>
</dbReference>
<evidence type="ECO:0000256" key="6">
    <source>
        <dbReference type="ARBA" id="ARBA00022857"/>
    </source>
</evidence>
<feature type="domain" description="Pyrroline-5-carboxylate reductase catalytic N-terminal" evidence="9">
    <location>
        <begin position="6"/>
        <end position="101"/>
    </location>
</feature>
<keyword evidence="7 11" id="KW-0560">Oxidoreductase</keyword>
<dbReference type="GO" id="GO:0005737">
    <property type="term" value="C:cytoplasm"/>
    <property type="evidence" value="ECO:0007669"/>
    <property type="project" value="UniProtKB-SubCell"/>
</dbReference>
<dbReference type="InterPro" id="IPR036291">
    <property type="entry name" value="NAD(P)-bd_dom_sf"/>
</dbReference>
<dbReference type="HAMAP" id="MF_01925">
    <property type="entry name" value="P5C_reductase"/>
    <property type="match status" value="1"/>
</dbReference>